<protein>
    <submittedName>
        <fullName evidence="2">NmrA family protein</fullName>
    </submittedName>
</protein>
<feature type="domain" description="NAD(P)-binding" evidence="1">
    <location>
        <begin position="7"/>
        <end position="202"/>
    </location>
</feature>
<dbReference type="GO" id="GO:0016646">
    <property type="term" value="F:oxidoreductase activity, acting on the CH-NH group of donors, NAD or NADP as acceptor"/>
    <property type="evidence" value="ECO:0007669"/>
    <property type="project" value="TreeGrafter"/>
</dbReference>
<dbReference type="EMBL" id="CP001700">
    <property type="protein sequence ID" value="ACU72274.1"/>
    <property type="molecule type" value="Genomic_DNA"/>
</dbReference>
<dbReference type="HOGENOM" id="CLU_025711_3_1_11"/>
<dbReference type="InterPro" id="IPR016040">
    <property type="entry name" value="NAD(P)-bd_dom"/>
</dbReference>
<dbReference type="KEGG" id="cai:Caci_3367"/>
<accession>C7Q7T1</accession>
<evidence type="ECO:0000259" key="1">
    <source>
        <dbReference type="Pfam" id="PF13460"/>
    </source>
</evidence>
<dbReference type="InterPro" id="IPR036291">
    <property type="entry name" value="NAD(P)-bd_dom_sf"/>
</dbReference>
<dbReference type="OrthoDB" id="3191258at2"/>
<dbReference type="eggNOG" id="COG2910">
    <property type="taxonomic scope" value="Bacteria"/>
</dbReference>
<evidence type="ECO:0000313" key="3">
    <source>
        <dbReference type="Proteomes" id="UP000000851"/>
    </source>
</evidence>
<organism evidence="2 3">
    <name type="scientific">Catenulispora acidiphila (strain DSM 44928 / JCM 14897 / NBRC 102108 / NRRL B-24433 / ID139908)</name>
    <dbReference type="NCBI Taxonomy" id="479433"/>
    <lineage>
        <taxon>Bacteria</taxon>
        <taxon>Bacillati</taxon>
        <taxon>Actinomycetota</taxon>
        <taxon>Actinomycetes</taxon>
        <taxon>Catenulisporales</taxon>
        <taxon>Catenulisporaceae</taxon>
        <taxon>Catenulispora</taxon>
    </lineage>
</organism>
<proteinExistence type="predicted"/>
<dbReference type="Pfam" id="PF13460">
    <property type="entry name" value="NAD_binding_10"/>
    <property type="match status" value="1"/>
</dbReference>
<dbReference type="PANTHER" id="PTHR43355:SF2">
    <property type="entry name" value="FLAVIN REDUCTASE (NADPH)"/>
    <property type="match status" value="1"/>
</dbReference>
<dbReference type="InParanoid" id="C7Q7T1"/>
<dbReference type="SUPFAM" id="SSF51735">
    <property type="entry name" value="NAD(P)-binding Rossmann-fold domains"/>
    <property type="match status" value="1"/>
</dbReference>
<reference evidence="2 3" key="1">
    <citation type="journal article" date="2009" name="Stand. Genomic Sci.">
        <title>Complete genome sequence of Catenulispora acidiphila type strain (ID 139908).</title>
        <authorList>
            <person name="Copeland A."/>
            <person name="Lapidus A."/>
            <person name="Glavina Del Rio T."/>
            <person name="Nolan M."/>
            <person name="Lucas S."/>
            <person name="Chen F."/>
            <person name="Tice H."/>
            <person name="Cheng J.F."/>
            <person name="Bruce D."/>
            <person name="Goodwin L."/>
            <person name="Pitluck S."/>
            <person name="Mikhailova N."/>
            <person name="Pati A."/>
            <person name="Ivanova N."/>
            <person name="Mavromatis K."/>
            <person name="Chen A."/>
            <person name="Palaniappan K."/>
            <person name="Chain P."/>
            <person name="Land M."/>
            <person name="Hauser L."/>
            <person name="Chang Y.J."/>
            <person name="Jeffries C.D."/>
            <person name="Chertkov O."/>
            <person name="Brettin T."/>
            <person name="Detter J.C."/>
            <person name="Han C."/>
            <person name="Ali Z."/>
            <person name="Tindall B.J."/>
            <person name="Goker M."/>
            <person name="Bristow J."/>
            <person name="Eisen J.A."/>
            <person name="Markowitz V."/>
            <person name="Hugenholtz P."/>
            <person name="Kyrpides N.C."/>
            <person name="Klenk H.P."/>
        </authorList>
    </citation>
    <scope>NUCLEOTIDE SEQUENCE [LARGE SCALE GENOMIC DNA]</scope>
    <source>
        <strain evidence="3">DSM 44928 / JCM 14897 / NBRC 102108 / NRRL B-24433 / ID139908</strain>
    </source>
</reference>
<dbReference type="Gene3D" id="3.40.50.720">
    <property type="entry name" value="NAD(P)-binding Rossmann-like Domain"/>
    <property type="match status" value="1"/>
</dbReference>
<dbReference type="InterPro" id="IPR051606">
    <property type="entry name" value="Polyketide_Oxido-like"/>
</dbReference>
<dbReference type="AlphaFoldDB" id="C7Q7T1"/>
<name>C7Q7T1_CATAD</name>
<evidence type="ECO:0000313" key="2">
    <source>
        <dbReference type="EMBL" id="ACU72274.1"/>
    </source>
</evidence>
<dbReference type="STRING" id="479433.Caci_3367"/>
<dbReference type="PANTHER" id="PTHR43355">
    <property type="entry name" value="FLAVIN REDUCTASE (NADPH)"/>
    <property type="match status" value="1"/>
</dbReference>
<dbReference type="RefSeq" id="WP_012787567.1">
    <property type="nucleotide sequence ID" value="NC_013131.1"/>
</dbReference>
<sequence>MKIAVIGASGRIGSAVAREALARGHSITAVSRNADRLTGVDGATPAVADLRDPASVAQAVAGHDAVVASLKGVDGDDASHRVIPDGAQVLLDVLAEAGINRLIFCGGGAGLLLGEDRIMDLPIFPAEFQAEAVAQADALDLLRAADTPVAWSYACPSSILLDEEPKTGQYRSEATDSILMDDEGDWQITLPDYASAIVDALESGEFARQRFSAVS</sequence>
<gene>
    <name evidence="2" type="ordered locus">Caci_3367</name>
</gene>
<dbReference type="Proteomes" id="UP000000851">
    <property type="component" value="Chromosome"/>
</dbReference>
<keyword evidence="3" id="KW-1185">Reference proteome</keyword>